<evidence type="ECO:0000313" key="1">
    <source>
        <dbReference type="EMBL" id="CAG8441239.1"/>
    </source>
</evidence>
<sequence length="370" mass="42040">MPRKIPNANQTKPVNTTNATLLKFFSPVQNASKKEEKISHSDPKLASFYAHFPPFAARKTVTVAPINRFQHPVSPNFDELVFGNKQGTGPNSPEPCELTESQKAEESKRYLKEFFSKVRPELLGKRGKKNVISIKELMHQSVLTRTGSAVDAMEVDSDPSHVEKMDWLKTGNDKATVKREMTELSVDDTLNLLKDRSRVWMKLLQFGENYRPAYYGIFRSLEMCGTWTKTSKRISGRNPFAKDTDILDYSYDSEAEWIEDEGDECKSDEEEKDPEDEDSQDDDWIVPNGYLSEDEIQESDESFSSPSSPPVKKPMGNDKPKIIDALRPVVIGPIFEEHLGDSDHQLSEYGTMFLNGNKYDALYRHVTQGP</sequence>
<evidence type="ECO:0000313" key="2">
    <source>
        <dbReference type="Proteomes" id="UP000789525"/>
    </source>
</evidence>
<gene>
    <name evidence="1" type="ORF">ACOLOM_LOCUS242</name>
</gene>
<proteinExistence type="predicted"/>
<accession>A0ACA9JXJ7</accession>
<keyword evidence="2" id="KW-1185">Reference proteome</keyword>
<organism evidence="1 2">
    <name type="scientific">Acaulospora colombiana</name>
    <dbReference type="NCBI Taxonomy" id="27376"/>
    <lineage>
        <taxon>Eukaryota</taxon>
        <taxon>Fungi</taxon>
        <taxon>Fungi incertae sedis</taxon>
        <taxon>Mucoromycota</taxon>
        <taxon>Glomeromycotina</taxon>
        <taxon>Glomeromycetes</taxon>
        <taxon>Diversisporales</taxon>
        <taxon>Acaulosporaceae</taxon>
        <taxon>Acaulospora</taxon>
    </lineage>
</organism>
<protein>
    <submittedName>
        <fullName evidence="1">7244_t:CDS:1</fullName>
    </submittedName>
</protein>
<name>A0ACA9JXJ7_9GLOM</name>
<dbReference type="EMBL" id="CAJVPT010000238">
    <property type="protein sequence ID" value="CAG8441239.1"/>
    <property type="molecule type" value="Genomic_DNA"/>
</dbReference>
<dbReference type="Proteomes" id="UP000789525">
    <property type="component" value="Unassembled WGS sequence"/>
</dbReference>
<reference evidence="1" key="1">
    <citation type="submission" date="2021-06" db="EMBL/GenBank/DDBJ databases">
        <authorList>
            <person name="Kallberg Y."/>
            <person name="Tangrot J."/>
            <person name="Rosling A."/>
        </authorList>
    </citation>
    <scope>NUCLEOTIDE SEQUENCE</scope>
    <source>
        <strain evidence="1">CL356</strain>
    </source>
</reference>
<comment type="caution">
    <text evidence="1">The sequence shown here is derived from an EMBL/GenBank/DDBJ whole genome shotgun (WGS) entry which is preliminary data.</text>
</comment>